<gene>
    <name evidence="3" type="ORF">MBOU_04270</name>
</gene>
<keyword evidence="4" id="KW-1185">Reference proteome</keyword>
<name>A0A7I9YI88_MYCBU</name>
<evidence type="ECO:0000259" key="2">
    <source>
        <dbReference type="Pfam" id="PF00934"/>
    </source>
</evidence>
<dbReference type="InterPro" id="IPR048996">
    <property type="entry name" value="PGRS_rpt"/>
</dbReference>
<dbReference type="InterPro" id="IPR000084">
    <property type="entry name" value="PE-PGRS_N"/>
</dbReference>
<dbReference type="Gene3D" id="1.10.287.850">
    <property type="entry name" value="HP0062-like domain"/>
    <property type="match status" value="1"/>
</dbReference>
<evidence type="ECO:0000313" key="3">
    <source>
        <dbReference type="EMBL" id="GFG88385.1"/>
    </source>
</evidence>
<feature type="compositionally biased region" description="Basic and acidic residues" evidence="1">
    <location>
        <begin position="221"/>
        <end position="234"/>
    </location>
</feature>
<dbReference type="Pfam" id="PF21526">
    <property type="entry name" value="PGRS"/>
    <property type="match status" value="1"/>
</dbReference>
<sequence length="300" mass="28288">MSYLLVAPPVVESAADQLAQIEVSLGEARAAAAAPISGILVAAGDEVSAAIAALFSDHGRQFQALSTQAAALHDDFLLALRSAAAAYGAAEAANANPLAVVTDAVLGVINAPTNLLLGRPLLGNGVDGAPGSGQAGGAGGLLWGNGGNGGSGAVGQPGGPGGAAGLFGSGGVGGAGGAGAPGGAGGDGGWLFGNGGAGGVGGRRKGGRVAMFGGTGRHWRRGPDTGGRHLDGRGRCGRRRSRGPVAGGNGGSAVPGPGWVVPAGPAGWALMPPRPAVQAAPAATVGAAGRAVKAVGPVDR</sequence>
<proteinExistence type="predicted"/>
<feature type="domain" description="PE" evidence="2">
    <location>
        <begin position="4"/>
        <end position="94"/>
    </location>
</feature>
<protein>
    <recommendedName>
        <fullName evidence="2">PE domain-containing protein</fullName>
    </recommendedName>
</protein>
<reference evidence="3 4" key="1">
    <citation type="journal article" date="2019" name="Emerg. Microbes Infect.">
        <title>Comprehensive subspecies identification of 175 nontuberculous mycobacteria species based on 7547 genomic profiles.</title>
        <authorList>
            <person name="Matsumoto Y."/>
            <person name="Kinjo T."/>
            <person name="Motooka D."/>
            <person name="Nabeya D."/>
            <person name="Jung N."/>
            <person name="Uechi K."/>
            <person name="Horii T."/>
            <person name="Iida T."/>
            <person name="Fujita J."/>
            <person name="Nakamura S."/>
        </authorList>
    </citation>
    <scope>NUCLEOTIDE SEQUENCE [LARGE SCALE GENOMIC DNA]</scope>
    <source>
        <strain evidence="3 4">JCM 30725</strain>
    </source>
</reference>
<comment type="caution">
    <text evidence="3">The sequence shown here is derived from an EMBL/GenBank/DDBJ whole genome shotgun (WGS) entry which is preliminary data.</text>
</comment>
<dbReference type="InterPro" id="IPR038332">
    <property type="entry name" value="PPE_sf"/>
</dbReference>
<accession>A0A7I9YI88</accession>
<evidence type="ECO:0000313" key="4">
    <source>
        <dbReference type="Proteomes" id="UP000465360"/>
    </source>
</evidence>
<dbReference type="Pfam" id="PF00934">
    <property type="entry name" value="PE"/>
    <property type="match status" value="1"/>
</dbReference>
<dbReference type="AlphaFoldDB" id="A0A7I9YI88"/>
<dbReference type="EMBL" id="BLKZ01000001">
    <property type="protein sequence ID" value="GFG88385.1"/>
    <property type="molecule type" value="Genomic_DNA"/>
</dbReference>
<evidence type="ECO:0000256" key="1">
    <source>
        <dbReference type="SAM" id="MobiDB-lite"/>
    </source>
</evidence>
<feature type="region of interest" description="Disordered" evidence="1">
    <location>
        <begin position="202"/>
        <end position="253"/>
    </location>
</feature>
<organism evidence="3 4">
    <name type="scientific">Mycobacterium bourgelatii</name>
    <dbReference type="NCBI Taxonomy" id="1273442"/>
    <lineage>
        <taxon>Bacteria</taxon>
        <taxon>Bacillati</taxon>
        <taxon>Actinomycetota</taxon>
        <taxon>Actinomycetes</taxon>
        <taxon>Mycobacteriales</taxon>
        <taxon>Mycobacteriaceae</taxon>
        <taxon>Mycobacterium</taxon>
    </lineage>
</organism>
<dbReference type="Proteomes" id="UP000465360">
    <property type="component" value="Unassembled WGS sequence"/>
</dbReference>
<dbReference type="SUPFAM" id="SSF140459">
    <property type="entry name" value="PE/PPE dimer-like"/>
    <property type="match status" value="1"/>
</dbReference>